<evidence type="ECO:0000256" key="9">
    <source>
        <dbReference type="HAMAP-Rule" id="MF_01106"/>
    </source>
</evidence>
<dbReference type="NCBIfam" id="TIGR00120">
    <property type="entry name" value="ArgJ"/>
    <property type="match status" value="1"/>
</dbReference>
<comment type="subcellular location">
    <subcellularLocation>
        <location evidence="9">Cytoplasm</location>
    </subcellularLocation>
</comment>
<comment type="similarity">
    <text evidence="1 9">Belongs to the ArgJ family.</text>
</comment>
<comment type="caution">
    <text evidence="10">The sequence shown here is derived from an EMBL/GenBank/DDBJ whole genome shotgun (WGS) entry which is preliminary data.</text>
</comment>
<dbReference type="Gene3D" id="3.10.20.340">
    <property type="entry name" value="ArgJ beta chain, C-terminal domain"/>
    <property type="match status" value="1"/>
</dbReference>
<dbReference type="EC" id="2.3.1.35" evidence="9"/>
<dbReference type="FunFam" id="3.60.70.12:FF:000001">
    <property type="entry name" value="Arginine biosynthesis bifunctional protein ArgJ, chloroplastic"/>
    <property type="match status" value="1"/>
</dbReference>
<dbReference type="GO" id="GO:0006592">
    <property type="term" value="P:ornithine biosynthetic process"/>
    <property type="evidence" value="ECO:0007669"/>
    <property type="project" value="TreeGrafter"/>
</dbReference>
<dbReference type="EC" id="2.3.1.1" evidence="9"/>
<dbReference type="PATRIC" id="fig|1872076.5.peg.439"/>
<evidence type="ECO:0000256" key="6">
    <source>
        <dbReference type="ARBA" id="ARBA00022813"/>
    </source>
</evidence>
<dbReference type="InterPro" id="IPR042195">
    <property type="entry name" value="ArgJ_beta_C"/>
</dbReference>
<feature type="binding site" evidence="9">
    <location>
        <position position="154"/>
    </location>
    <ligand>
        <name>substrate</name>
    </ligand>
</feature>
<feature type="active site" description="Nucleophile" evidence="9">
    <location>
        <position position="191"/>
    </location>
</feature>
<evidence type="ECO:0000256" key="5">
    <source>
        <dbReference type="ARBA" id="ARBA00022679"/>
    </source>
</evidence>
<organism evidence="10 11">
    <name type="scientific">Candidatus Scalindua rubra</name>
    <dbReference type="NCBI Taxonomy" id="1872076"/>
    <lineage>
        <taxon>Bacteria</taxon>
        <taxon>Pseudomonadati</taxon>
        <taxon>Planctomycetota</taxon>
        <taxon>Candidatus Brocadiia</taxon>
        <taxon>Candidatus Brocadiales</taxon>
        <taxon>Candidatus Scalinduaceae</taxon>
        <taxon>Candidatus Scalindua</taxon>
    </lineage>
</organism>
<feature type="binding site" evidence="9">
    <location>
        <position position="400"/>
    </location>
    <ligand>
        <name>substrate</name>
    </ligand>
</feature>
<keyword evidence="7 9" id="KW-0012">Acyltransferase</keyword>
<feature type="binding site" evidence="9">
    <location>
        <position position="180"/>
    </location>
    <ligand>
        <name>substrate</name>
    </ligand>
</feature>
<dbReference type="InterPro" id="IPR016117">
    <property type="entry name" value="ArgJ-like_dom_sf"/>
</dbReference>
<feature type="binding site" evidence="9">
    <location>
        <position position="278"/>
    </location>
    <ligand>
        <name>substrate</name>
    </ligand>
</feature>
<dbReference type="EMBL" id="MAYW01000005">
    <property type="protein sequence ID" value="ODS34515.1"/>
    <property type="molecule type" value="Genomic_DNA"/>
</dbReference>
<comment type="function">
    <text evidence="9">Catalyzes two activities which are involved in the cyclic version of arginine biosynthesis: the synthesis of N-acetylglutamate from glutamate and acetyl-CoA as the acetyl donor, and of ornithine by transacetylation between N(2)-acetylornithine and glutamate.</text>
</comment>
<evidence type="ECO:0000313" key="10">
    <source>
        <dbReference type="EMBL" id="ODS34515.1"/>
    </source>
</evidence>
<dbReference type="Proteomes" id="UP000094056">
    <property type="component" value="Unassembled WGS sequence"/>
</dbReference>
<feature type="site" description="Cleavage; by autolysis" evidence="9">
    <location>
        <begin position="190"/>
        <end position="191"/>
    </location>
</feature>
<keyword evidence="3 9" id="KW-0055">Arginine biosynthesis</keyword>
<reference evidence="10 11" key="1">
    <citation type="submission" date="2016-07" db="EMBL/GenBank/DDBJ databases">
        <title>Draft genome of Scalindua rubra, obtained from a brine-seawater interface in the Red Sea, sheds light on salt adaptation in anammox bacteria.</title>
        <authorList>
            <person name="Speth D.R."/>
            <person name="Lagkouvardos I."/>
            <person name="Wang Y."/>
            <person name="Qian P.-Y."/>
            <person name="Dutilh B.E."/>
            <person name="Jetten M.S."/>
        </authorList>
    </citation>
    <scope>NUCLEOTIDE SEQUENCE [LARGE SCALE GENOMIC DNA]</scope>
    <source>
        <strain evidence="10">BSI-1</strain>
    </source>
</reference>
<keyword evidence="4 9" id="KW-0028">Amino-acid biosynthesis</keyword>
<keyword evidence="9" id="KW-0511">Multifunctional enzyme</keyword>
<protein>
    <recommendedName>
        <fullName evidence="9">Arginine biosynthesis bifunctional protein ArgJ</fullName>
    </recommendedName>
    <domain>
        <recommendedName>
            <fullName evidence="9">Glutamate N-acetyltransferase</fullName>
            <ecNumber evidence="9">2.3.1.35</ecNumber>
        </recommendedName>
        <alternativeName>
            <fullName evidence="9">Ornithine acetyltransferase</fullName>
            <shortName evidence="9">OATase</shortName>
        </alternativeName>
        <alternativeName>
            <fullName evidence="9">Ornithine transacetylase</fullName>
        </alternativeName>
    </domain>
    <domain>
        <recommendedName>
            <fullName evidence="9">Amino-acid acetyltransferase</fullName>
            <ecNumber evidence="9">2.3.1.1</ecNumber>
        </recommendedName>
        <alternativeName>
            <fullName evidence="9">N-acetylglutamate synthase</fullName>
            <shortName evidence="9">AGSase</shortName>
        </alternativeName>
    </domain>
    <component>
        <recommendedName>
            <fullName evidence="9">Arginine biosynthesis bifunctional protein ArgJ alpha chain</fullName>
        </recommendedName>
    </component>
    <component>
        <recommendedName>
            <fullName evidence="9">Arginine biosynthesis bifunctional protein ArgJ beta chain</fullName>
        </recommendedName>
    </component>
</protein>
<dbReference type="NCBIfam" id="NF003802">
    <property type="entry name" value="PRK05388.1"/>
    <property type="match status" value="1"/>
</dbReference>
<dbReference type="FunFam" id="3.10.20.340:FF:000001">
    <property type="entry name" value="Arginine biosynthesis bifunctional protein ArgJ, chloroplastic"/>
    <property type="match status" value="1"/>
</dbReference>
<evidence type="ECO:0000256" key="7">
    <source>
        <dbReference type="ARBA" id="ARBA00023315"/>
    </source>
</evidence>
<keyword evidence="9" id="KW-0963">Cytoplasm</keyword>
<feature type="site" description="Involved in the stabilization of negative charge on the oxyanion by the formation of the oxyanion hole" evidence="9">
    <location>
        <position position="115"/>
    </location>
</feature>
<name>A0A1E3XFW7_9BACT</name>
<dbReference type="PANTHER" id="PTHR23100">
    <property type="entry name" value="ARGININE BIOSYNTHESIS BIFUNCTIONAL PROTEIN ARGJ"/>
    <property type="match status" value="1"/>
</dbReference>
<dbReference type="CDD" id="cd02152">
    <property type="entry name" value="OAT"/>
    <property type="match status" value="1"/>
</dbReference>
<comment type="pathway">
    <text evidence="9">Amino-acid biosynthesis; L-arginine biosynthesis; L-ornithine and N-acetyl-L-glutamate from L-glutamate and N(2)-acetyl-L-ornithine (cyclic): step 1/1.</text>
</comment>
<dbReference type="GO" id="GO:0004358">
    <property type="term" value="F:L-glutamate N-acetyltransferase activity, acting on acetyl-L-ornithine as donor"/>
    <property type="evidence" value="ECO:0007669"/>
    <property type="project" value="UniProtKB-UniRule"/>
</dbReference>
<dbReference type="InterPro" id="IPR002813">
    <property type="entry name" value="Arg_biosynth_ArgJ"/>
</dbReference>
<evidence type="ECO:0000313" key="11">
    <source>
        <dbReference type="Proteomes" id="UP000094056"/>
    </source>
</evidence>
<comment type="catalytic activity">
    <reaction evidence="9">
        <text>L-glutamate + acetyl-CoA = N-acetyl-L-glutamate + CoA + H(+)</text>
        <dbReference type="Rhea" id="RHEA:24292"/>
        <dbReference type="ChEBI" id="CHEBI:15378"/>
        <dbReference type="ChEBI" id="CHEBI:29985"/>
        <dbReference type="ChEBI" id="CHEBI:44337"/>
        <dbReference type="ChEBI" id="CHEBI:57287"/>
        <dbReference type="ChEBI" id="CHEBI:57288"/>
        <dbReference type="EC" id="2.3.1.1"/>
    </reaction>
</comment>
<dbReference type="HAMAP" id="MF_01106">
    <property type="entry name" value="ArgJ"/>
    <property type="match status" value="1"/>
</dbReference>
<dbReference type="AlphaFoldDB" id="A0A1E3XFW7"/>
<evidence type="ECO:0000256" key="4">
    <source>
        <dbReference type="ARBA" id="ARBA00022605"/>
    </source>
</evidence>
<gene>
    <name evidence="9" type="primary">argJ</name>
    <name evidence="10" type="ORF">SCARUB_00392</name>
</gene>
<feature type="site" description="Involved in the stabilization of negative charge on the oxyanion by the formation of the oxyanion hole" evidence="9">
    <location>
        <position position="116"/>
    </location>
</feature>
<feature type="chain" id="PRO_5023287320" description="Arginine biosynthesis bifunctional protein ArgJ alpha chain" evidence="9">
    <location>
        <begin position="1"/>
        <end position="190"/>
    </location>
</feature>
<evidence type="ECO:0000256" key="3">
    <source>
        <dbReference type="ARBA" id="ARBA00022571"/>
    </source>
</evidence>
<dbReference type="GO" id="GO:0005737">
    <property type="term" value="C:cytoplasm"/>
    <property type="evidence" value="ECO:0007669"/>
    <property type="project" value="UniProtKB-SubCell"/>
</dbReference>
<feature type="binding site" evidence="9">
    <location>
        <position position="405"/>
    </location>
    <ligand>
        <name>substrate</name>
    </ligand>
</feature>
<sequence>MIKTIPGGVIAPKGFKAGSVHCGIKRNIKNHDIGIIFSEESCKAAALFTTNQIVAAPIKYCRKIIQNGAVHAIVVNSGNANACTGKKGYNDAEKMAHLTSKHLNIKSNEVIVASTGIIGRLLPMKKIQSGISKSIAHLGNQNTHSLNIAKAIMTTDIVPKHIAVKTRLGRKEVTIGAIAKGSGMISPKMATMFCFITTDASISLNTLRSCIKKSVEDSFNQITIDGHMSTSDMVAILANGMAHNQNITSSSKHNLTLFQKALDYVTLHMAKAIVKDGEGATKFVQVEINEAKSISDARKIARMIAESPLVKTAINGEDPNWGRIISAAGYADVTLDESRLKLFINKITIYKNGLPVTPIPKRLLSEMKKDEIKIQLHLGMGNKSTTLWTCDLSKEYVKINAEYHT</sequence>
<evidence type="ECO:0000256" key="1">
    <source>
        <dbReference type="ARBA" id="ARBA00006774"/>
    </source>
</evidence>
<comment type="catalytic activity">
    <reaction evidence="8 9">
        <text>N(2)-acetyl-L-ornithine + L-glutamate = N-acetyl-L-glutamate + L-ornithine</text>
        <dbReference type="Rhea" id="RHEA:15349"/>
        <dbReference type="ChEBI" id="CHEBI:29985"/>
        <dbReference type="ChEBI" id="CHEBI:44337"/>
        <dbReference type="ChEBI" id="CHEBI:46911"/>
        <dbReference type="ChEBI" id="CHEBI:57805"/>
        <dbReference type="EC" id="2.3.1.35"/>
    </reaction>
</comment>
<dbReference type="GO" id="GO:0006526">
    <property type="term" value="P:L-arginine biosynthetic process"/>
    <property type="evidence" value="ECO:0007669"/>
    <property type="project" value="UniProtKB-UniRule"/>
</dbReference>
<feature type="chain" id="PRO_5023287321" description="Arginine biosynthesis bifunctional protein ArgJ beta chain" evidence="9">
    <location>
        <begin position="191"/>
        <end position="405"/>
    </location>
</feature>
<accession>A0A1E3XFW7</accession>
<keyword evidence="5 9" id="KW-0808">Transferase</keyword>
<dbReference type="SUPFAM" id="SSF56266">
    <property type="entry name" value="DmpA/ArgJ-like"/>
    <property type="match status" value="1"/>
</dbReference>
<evidence type="ECO:0000256" key="2">
    <source>
        <dbReference type="ARBA" id="ARBA00011475"/>
    </source>
</evidence>
<dbReference type="Gene3D" id="3.60.70.12">
    <property type="entry name" value="L-amino peptidase D-ALA esterase/amidase"/>
    <property type="match status" value="1"/>
</dbReference>
<evidence type="ECO:0000256" key="8">
    <source>
        <dbReference type="ARBA" id="ARBA00049439"/>
    </source>
</evidence>
<feature type="binding site" evidence="9">
    <location>
        <position position="191"/>
    </location>
    <ligand>
        <name>substrate</name>
    </ligand>
</feature>
<dbReference type="GO" id="GO:0004042">
    <property type="term" value="F:L-glutamate N-acetyltransferase activity"/>
    <property type="evidence" value="ECO:0007669"/>
    <property type="project" value="UniProtKB-UniRule"/>
</dbReference>
<dbReference type="PANTHER" id="PTHR23100:SF0">
    <property type="entry name" value="ARGININE BIOSYNTHESIS BIFUNCTIONAL PROTEIN ARGJ, MITOCHONDRIAL"/>
    <property type="match status" value="1"/>
</dbReference>
<comment type="pathway">
    <text evidence="9">Amino-acid biosynthesis; L-arginine biosynthesis; N(2)-acetyl-L-ornithine from L-glutamate: step 1/4.</text>
</comment>
<dbReference type="Pfam" id="PF01960">
    <property type="entry name" value="ArgJ"/>
    <property type="match status" value="1"/>
</dbReference>
<proteinExistence type="inferred from homology"/>
<dbReference type="UniPathway" id="UPA00068">
    <property type="reaction ID" value="UER00106"/>
</dbReference>
<comment type="subunit">
    <text evidence="2 9">Heterotetramer of two alpha and two beta chains.</text>
</comment>
<keyword evidence="6 9" id="KW-0068">Autocatalytic cleavage</keyword>